<dbReference type="Proteomes" id="UP000002382">
    <property type="component" value="Chromosome"/>
</dbReference>
<dbReference type="AlphaFoldDB" id="C5CE49"/>
<evidence type="ECO:0000313" key="8">
    <source>
        <dbReference type="EMBL" id="ACR79157.1"/>
    </source>
</evidence>
<comment type="similarity">
    <text evidence="2">Belongs to the chromate ion transporter (CHR) (TC 2.A.51) family.</text>
</comment>
<proteinExistence type="inferred from homology"/>
<evidence type="ECO:0000256" key="4">
    <source>
        <dbReference type="ARBA" id="ARBA00022692"/>
    </source>
</evidence>
<accession>C5CE49</accession>
<evidence type="ECO:0000256" key="3">
    <source>
        <dbReference type="ARBA" id="ARBA00022475"/>
    </source>
</evidence>
<evidence type="ECO:0000256" key="5">
    <source>
        <dbReference type="ARBA" id="ARBA00022989"/>
    </source>
</evidence>
<keyword evidence="4 7" id="KW-0812">Transmembrane</keyword>
<dbReference type="eggNOG" id="COG2059">
    <property type="taxonomic scope" value="Bacteria"/>
</dbReference>
<dbReference type="STRING" id="521045.Kole_0434"/>
<dbReference type="KEGG" id="kol:Kole_0434"/>
<keyword evidence="3" id="KW-1003">Cell membrane</keyword>
<dbReference type="EMBL" id="CP001634">
    <property type="protein sequence ID" value="ACR79157.1"/>
    <property type="molecule type" value="Genomic_DNA"/>
</dbReference>
<name>C5CE49_KOSOT</name>
<dbReference type="GO" id="GO:0015109">
    <property type="term" value="F:chromate transmembrane transporter activity"/>
    <property type="evidence" value="ECO:0007669"/>
    <property type="project" value="InterPro"/>
</dbReference>
<feature type="transmembrane region" description="Helical" evidence="7">
    <location>
        <begin position="111"/>
        <end position="129"/>
    </location>
</feature>
<dbReference type="OrthoDB" id="9788907at2"/>
<organism evidence="8 9">
    <name type="scientific">Kosmotoga olearia (strain ATCC BAA-1733 / DSM 21960 / TBF 19.5.1)</name>
    <dbReference type="NCBI Taxonomy" id="521045"/>
    <lineage>
        <taxon>Bacteria</taxon>
        <taxon>Thermotogati</taxon>
        <taxon>Thermotogota</taxon>
        <taxon>Thermotogae</taxon>
        <taxon>Kosmotogales</taxon>
        <taxon>Kosmotogaceae</taxon>
        <taxon>Kosmotoga</taxon>
    </lineage>
</organism>
<feature type="transmembrane region" description="Helical" evidence="7">
    <location>
        <begin position="149"/>
        <end position="172"/>
    </location>
</feature>
<evidence type="ECO:0000256" key="7">
    <source>
        <dbReference type="SAM" id="Phobius"/>
    </source>
</evidence>
<dbReference type="RefSeq" id="WP_012744944.1">
    <property type="nucleotide sequence ID" value="NC_012785.1"/>
</dbReference>
<dbReference type="HOGENOM" id="CLU_018106_1_2_0"/>
<evidence type="ECO:0000313" key="9">
    <source>
        <dbReference type="Proteomes" id="UP000002382"/>
    </source>
</evidence>
<dbReference type="PANTHER" id="PTHR43663">
    <property type="entry name" value="CHROMATE TRANSPORT PROTEIN-RELATED"/>
    <property type="match status" value="1"/>
</dbReference>
<keyword evidence="5 7" id="KW-1133">Transmembrane helix</keyword>
<reference evidence="8 9" key="1">
    <citation type="submission" date="2009-06" db="EMBL/GenBank/DDBJ databases">
        <title>Complete sequence of Thermotogales bacterium TBF 19.5.1.</title>
        <authorList>
            <consortium name="US DOE Joint Genome Institute"/>
            <person name="Lucas S."/>
            <person name="Copeland A."/>
            <person name="Lapidus A."/>
            <person name="Glavina del Rio T."/>
            <person name="Tice H."/>
            <person name="Bruce D."/>
            <person name="Goodwin L."/>
            <person name="Pitluck S."/>
            <person name="Chertkov O."/>
            <person name="Brettin T."/>
            <person name="Detter J.C."/>
            <person name="Han C."/>
            <person name="Schmutz J."/>
            <person name="Larimer F."/>
            <person name="Land M."/>
            <person name="Hauser L."/>
            <person name="Kyrpides N."/>
            <person name="Ovchinnikova G."/>
            <person name="Noll K."/>
        </authorList>
    </citation>
    <scope>NUCLEOTIDE SEQUENCE [LARGE SCALE GENOMIC DNA]</scope>
    <source>
        <strain evidence="9">ATCC BAA-1733 / DSM 21960 / TBF 19.5.1</strain>
    </source>
</reference>
<protein>
    <submittedName>
        <fullName evidence="8">Chromate transporter</fullName>
    </submittedName>
</protein>
<reference evidence="8 9" key="2">
    <citation type="journal article" date="2011" name="J. Bacteriol.">
        <title>Genome Sequence of Kosmotoga olearia Strain TBF 19.5.1, a Thermophilic Bacterium with a Wide Growth Temperature Range, Isolated from the Troll B Oil Platform in the North Sea.</title>
        <authorList>
            <person name="Swithers K.S."/>
            <person name="Dipippo J.L."/>
            <person name="Bruce D.C."/>
            <person name="Detter C."/>
            <person name="Tapia R."/>
            <person name="Han S."/>
            <person name="Goodwin L.A."/>
            <person name="Han J."/>
            <person name="Woyke T."/>
            <person name="Pitluck S."/>
            <person name="Pennacchio L."/>
            <person name="Nolan M."/>
            <person name="Mikhailova N."/>
            <person name="Land M.L."/>
            <person name="Nesbo C.L."/>
            <person name="Gogarten J.P."/>
            <person name="Noll K.M."/>
        </authorList>
    </citation>
    <scope>NUCLEOTIDE SEQUENCE [LARGE SCALE GENOMIC DNA]</scope>
    <source>
        <strain evidence="9">ATCC BAA-1733 / DSM 21960 / TBF 19.5.1</strain>
    </source>
</reference>
<dbReference type="InterPro" id="IPR052518">
    <property type="entry name" value="CHR_Transporter"/>
</dbReference>
<dbReference type="PANTHER" id="PTHR43663:SF1">
    <property type="entry name" value="CHROMATE TRANSPORTER"/>
    <property type="match status" value="1"/>
</dbReference>
<comment type="subcellular location">
    <subcellularLocation>
        <location evidence="1">Cell membrane</location>
        <topology evidence="1">Multi-pass membrane protein</topology>
    </subcellularLocation>
</comment>
<feature type="transmembrane region" description="Helical" evidence="7">
    <location>
        <begin position="75"/>
        <end position="99"/>
    </location>
</feature>
<evidence type="ECO:0000256" key="6">
    <source>
        <dbReference type="ARBA" id="ARBA00023136"/>
    </source>
</evidence>
<gene>
    <name evidence="8" type="ordered locus">Kole_0434</name>
</gene>
<dbReference type="Pfam" id="PF02417">
    <property type="entry name" value="Chromate_transp"/>
    <property type="match status" value="1"/>
</dbReference>
<keyword evidence="9" id="KW-1185">Reference proteome</keyword>
<sequence length="173" mass="18870">MIELFLTFLKIGFLAFGGGYGALGLIQDEVVVVHSWIDHDAFLDLLSISQMTPGPIAINTATFIGYRLYGLPGSFVATAGVVLPSLFWVFLITGALGIVAKKSDISRVLEALRFAVIALIISVTFRIGMSSITDLYSLSLLVFVIWLKVRYRLSVIWIVLISGLIGVGLEFLN</sequence>
<evidence type="ECO:0000256" key="1">
    <source>
        <dbReference type="ARBA" id="ARBA00004651"/>
    </source>
</evidence>
<evidence type="ECO:0000256" key="2">
    <source>
        <dbReference type="ARBA" id="ARBA00005262"/>
    </source>
</evidence>
<dbReference type="GO" id="GO:0005886">
    <property type="term" value="C:plasma membrane"/>
    <property type="evidence" value="ECO:0007669"/>
    <property type="project" value="UniProtKB-SubCell"/>
</dbReference>
<dbReference type="InterPro" id="IPR003370">
    <property type="entry name" value="Chromate_transpt"/>
</dbReference>
<keyword evidence="6 7" id="KW-0472">Membrane</keyword>